<comment type="caution">
    <text evidence="8">The sequence shown here is derived from an EMBL/GenBank/DDBJ whole genome shotgun (WGS) entry which is preliminary data.</text>
</comment>
<dbReference type="PANTHER" id="PTHR42973:SF39">
    <property type="entry name" value="FAD-BINDING PCMH-TYPE DOMAIN-CONTAINING PROTEIN"/>
    <property type="match status" value="1"/>
</dbReference>
<dbReference type="OrthoDB" id="9983560at2759"/>
<dbReference type="Proteomes" id="UP000191285">
    <property type="component" value="Unassembled WGS sequence"/>
</dbReference>
<dbReference type="PROSITE" id="PS51387">
    <property type="entry name" value="FAD_PCMH"/>
    <property type="match status" value="1"/>
</dbReference>
<gene>
    <name evidence="8" type="ORF">PENSTE_c021G01482</name>
</gene>
<name>A0A1V6SUD5_9EURO</name>
<dbReference type="InterPro" id="IPR036318">
    <property type="entry name" value="FAD-bd_PCMH-like_sf"/>
</dbReference>
<dbReference type="AlphaFoldDB" id="A0A1V6SUD5"/>
<dbReference type="InterPro" id="IPR050416">
    <property type="entry name" value="FAD-linked_Oxidoreductase"/>
</dbReference>
<comment type="similarity">
    <text evidence="2">Belongs to the oxygen-dependent FAD-linked oxidoreductase family.</text>
</comment>
<feature type="signal peptide" evidence="6">
    <location>
        <begin position="1"/>
        <end position="18"/>
    </location>
</feature>
<reference evidence="9" key="1">
    <citation type="journal article" date="2017" name="Nat. Microbiol.">
        <title>Global analysis of biosynthetic gene clusters reveals vast potential of secondary metabolite production in Penicillium species.</title>
        <authorList>
            <person name="Nielsen J.C."/>
            <person name="Grijseels S."/>
            <person name="Prigent S."/>
            <person name="Ji B."/>
            <person name="Dainat J."/>
            <person name="Nielsen K.F."/>
            <person name="Frisvad J.C."/>
            <person name="Workman M."/>
            <person name="Nielsen J."/>
        </authorList>
    </citation>
    <scope>NUCLEOTIDE SEQUENCE [LARGE SCALE GENOMIC DNA]</scope>
    <source>
        <strain evidence="9">IBT 24891</strain>
    </source>
</reference>
<keyword evidence="4" id="KW-0274">FAD</keyword>
<keyword evidence="9" id="KW-1185">Reference proteome</keyword>
<dbReference type="InterPro" id="IPR006094">
    <property type="entry name" value="Oxid_FAD_bind_N"/>
</dbReference>
<dbReference type="Pfam" id="PF01565">
    <property type="entry name" value="FAD_binding_4"/>
    <property type="match status" value="1"/>
</dbReference>
<evidence type="ECO:0000256" key="2">
    <source>
        <dbReference type="ARBA" id="ARBA00005466"/>
    </source>
</evidence>
<evidence type="ECO:0000256" key="3">
    <source>
        <dbReference type="ARBA" id="ARBA00022630"/>
    </source>
</evidence>
<feature type="domain" description="FAD-binding PCMH-type" evidence="7">
    <location>
        <begin position="121"/>
        <end position="304"/>
    </location>
</feature>
<evidence type="ECO:0000313" key="8">
    <source>
        <dbReference type="EMBL" id="OQE17269.1"/>
    </source>
</evidence>
<keyword evidence="3" id="KW-0285">Flavoprotein</keyword>
<sequence>MLFFRFGVFLSAVAFASAECKCTPKDECWPSSAEFAALNDTVSGNLILSTPPGSVCHPSEPDFNPKKCTFVLQNWFSSSFHANDPVSVGFPKWAGNPCPPIYPNGTSVTGSPNAGRTLCDLGGYPVYVLNATRVEDIQAVVKFASEKNIRLNVKSTGHSVEGRSTAANSISIWTHHFLSREFHESFRPKSCPTEYPDHLAVSLSAGARVREVYEFAHQHNAVVVGGSAEDVGIIGWLTGGGHGPLTSRYGQGSDNVLQVTLVTPNGKVVIANECQNTDLFWAIRGGGGGTFGVITHVTMRAYQAPSTIAHLLEVTAENERDDGTAFWNTIEGIYALLPELKRRGFSGNIFMDRPPLVPKRSFSWNFNLLRDKSSGNDTHEAERLLAPLHLYLDSQSATVSYKSSLKFYADWFDSWDHAVRTEPGVVASSGIAMASRFIPETALVNTSSFPMSTFNSVLGLFSEANRPKSLASTLQSISESVTGFQAHLAIHQPSELSPFLSTPPTAAELNRTSLPAHWRSAPLQFFTVTTYPDNITIEEEREVFESVTNGVGQVLKDFAPTAGSYLNEGDAFDPDWQVSYFGGGENYEALRKIKRRVDPEGVLWCVGCVGTDGWFAKDGRLCRA</sequence>
<keyword evidence="6" id="KW-0732">Signal</keyword>
<dbReference type="InterPro" id="IPR016166">
    <property type="entry name" value="FAD-bd_PCMH"/>
</dbReference>
<dbReference type="GO" id="GO:0071949">
    <property type="term" value="F:FAD binding"/>
    <property type="evidence" value="ECO:0007669"/>
    <property type="project" value="InterPro"/>
</dbReference>
<evidence type="ECO:0000256" key="4">
    <source>
        <dbReference type="ARBA" id="ARBA00022827"/>
    </source>
</evidence>
<dbReference type="InterPro" id="IPR016169">
    <property type="entry name" value="FAD-bd_PCMH_sub2"/>
</dbReference>
<dbReference type="Gene3D" id="3.30.465.10">
    <property type="match status" value="2"/>
</dbReference>
<evidence type="ECO:0000256" key="6">
    <source>
        <dbReference type="SAM" id="SignalP"/>
    </source>
</evidence>
<dbReference type="Pfam" id="PF08031">
    <property type="entry name" value="BBE"/>
    <property type="match status" value="1"/>
</dbReference>
<dbReference type="STRING" id="303698.A0A1V6SUD5"/>
<accession>A0A1V6SUD5</accession>
<dbReference type="GO" id="GO:0016491">
    <property type="term" value="F:oxidoreductase activity"/>
    <property type="evidence" value="ECO:0007669"/>
    <property type="project" value="UniProtKB-KW"/>
</dbReference>
<dbReference type="PANTHER" id="PTHR42973">
    <property type="entry name" value="BINDING OXIDOREDUCTASE, PUTATIVE (AFU_ORTHOLOGUE AFUA_1G17690)-RELATED"/>
    <property type="match status" value="1"/>
</dbReference>
<proteinExistence type="inferred from homology"/>
<evidence type="ECO:0000256" key="1">
    <source>
        <dbReference type="ARBA" id="ARBA00001974"/>
    </source>
</evidence>
<keyword evidence="5" id="KW-0560">Oxidoreductase</keyword>
<dbReference type="PROSITE" id="PS00862">
    <property type="entry name" value="OX2_COVAL_FAD"/>
    <property type="match status" value="1"/>
</dbReference>
<comment type="cofactor">
    <cofactor evidence="1">
        <name>FAD</name>
        <dbReference type="ChEBI" id="CHEBI:57692"/>
    </cofactor>
</comment>
<feature type="chain" id="PRO_5012121976" description="FAD-binding PCMH-type domain-containing protein" evidence="6">
    <location>
        <begin position="19"/>
        <end position="624"/>
    </location>
</feature>
<evidence type="ECO:0000256" key="5">
    <source>
        <dbReference type="ARBA" id="ARBA00023002"/>
    </source>
</evidence>
<dbReference type="InterPro" id="IPR006093">
    <property type="entry name" value="Oxy_OxRdtase_FAD_BS"/>
</dbReference>
<organism evidence="8 9">
    <name type="scientific">Penicillium steckii</name>
    <dbReference type="NCBI Taxonomy" id="303698"/>
    <lineage>
        <taxon>Eukaryota</taxon>
        <taxon>Fungi</taxon>
        <taxon>Dikarya</taxon>
        <taxon>Ascomycota</taxon>
        <taxon>Pezizomycotina</taxon>
        <taxon>Eurotiomycetes</taxon>
        <taxon>Eurotiomycetidae</taxon>
        <taxon>Eurotiales</taxon>
        <taxon>Aspergillaceae</taxon>
        <taxon>Penicillium</taxon>
    </lineage>
</organism>
<dbReference type="SUPFAM" id="SSF56176">
    <property type="entry name" value="FAD-binding/transporter-associated domain-like"/>
    <property type="match status" value="1"/>
</dbReference>
<protein>
    <recommendedName>
        <fullName evidence="7">FAD-binding PCMH-type domain-containing protein</fullName>
    </recommendedName>
</protein>
<evidence type="ECO:0000259" key="7">
    <source>
        <dbReference type="PROSITE" id="PS51387"/>
    </source>
</evidence>
<dbReference type="InterPro" id="IPR012951">
    <property type="entry name" value="BBE"/>
</dbReference>
<evidence type="ECO:0000313" key="9">
    <source>
        <dbReference type="Proteomes" id="UP000191285"/>
    </source>
</evidence>
<dbReference type="EMBL" id="MLKD01000021">
    <property type="protein sequence ID" value="OQE17269.1"/>
    <property type="molecule type" value="Genomic_DNA"/>
</dbReference>